<feature type="region of interest" description="Disordered" evidence="7">
    <location>
        <begin position="82"/>
        <end position="115"/>
    </location>
</feature>
<dbReference type="GO" id="GO:0005743">
    <property type="term" value="C:mitochondrial inner membrane"/>
    <property type="evidence" value="ECO:0007669"/>
    <property type="project" value="TreeGrafter"/>
</dbReference>
<feature type="compositionally biased region" description="Polar residues" evidence="7">
    <location>
        <begin position="89"/>
        <end position="101"/>
    </location>
</feature>
<keyword evidence="6" id="KW-0496">Mitochondrion</keyword>
<dbReference type="SUPFAM" id="SSF48452">
    <property type="entry name" value="TPR-like"/>
    <property type="match status" value="2"/>
</dbReference>
<evidence type="ECO:0000256" key="5">
    <source>
        <dbReference type="ARBA" id="ARBA00022946"/>
    </source>
</evidence>
<reference evidence="10" key="1">
    <citation type="submission" date="2013-03" db="EMBL/GenBank/DDBJ databases">
        <title>The Genome Sequence of Anopheles dirus WRAIR2.</title>
        <authorList>
            <consortium name="The Broad Institute Genomics Platform"/>
            <person name="Neafsey D.E."/>
            <person name="Walton C."/>
            <person name="Walker B."/>
            <person name="Young S.K."/>
            <person name="Zeng Q."/>
            <person name="Gargeya S."/>
            <person name="Fitzgerald M."/>
            <person name="Haas B."/>
            <person name="Abouelleil A."/>
            <person name="Allen A.W."/>
            <person name="Alvarado L."/>
            <person name="Arachchi H.M."/>
            <person name="Berlin A.M."/>
            <person name="Chapman S.B."/>
            <person name="Gainer-Dewar J."/>
            <person name="Goldberg J."/>
            <person name="Griggs A."/>
            <person name="Gujja S."/>
            <person name="Hansen M."/>
            <person name="Howarth C."/>
            <person name="Imamovic A."/>
            <person name="Ireland A."/>
            <person name="Larimer J."/>
            <person name="McCowan C."/>
            <person name="Murphy C."/>
            <person name="Pearson M."/>
            <person name="Poon T.W."/>
            <person name="Priest M."/>
            <person name="Roberts A."/>
            <person name="Saif S."/>
            <person name="Shea T."/>
            <person name="Sisk P."/>
            <person name="Sykes S."/>
            <person name="Wortman J."/>
            <person name="Nusbaum C."/>
            <person name="Birren B."/>
        </authorList>
    </citation>
    <scope>NUCLEOTIDE SEQUENCE [LARGE SCALE GENOMIC DNA]</scope>
    <source>
        <strain evidence="10">WRAIR2</strain>
    </source>
</reference>
<evidence type="ECO:0000256" key="4">
    <source>
        <dbReference type="ARBA" id="ARBA00022803"/>
    </source>
</evidence>
<evidence type="ECO:0000313" key="9">
    <source>
        <dbReference type="EnsemblMetazoa" id="ADIR011048-PA"/>
    </source>
</evidence>
<dbReference type="InterPro" id="IPR011990">
    <property type="entry name" value="TPR-like_helical_dom_sf"/>
</dbReference>
<evidence type="ECO:0000256" key="1">
    <source>
        <dbReference type="ARBA" id="ARBA00004173"/>
    </source>
</evidence>
<feature type="transmembrane region" description="Helical" evidence="8">
    <location>
        <begin position="6"/>
        <end position="26"/>
    </location>
</feature>
<keyword evidence="4" id="KW-0802">TPR repeat</keyword>
<dbReference type="EnsemblMetazoa" id="ADIR011048-RA">
    <property type="protein sequence ID" value="ADIR011048-PA"/>
    <property type="gene ID" value="ADIR011048"/>
</dbReference>
<keyword evidence="10" id="KW-1185">Reference proteome</keyword>
<dbReference type="FunFam" id="1.25.40.10:FF:001241">
    <property type="entry name" value="Tetratricopeptide repeat protein, putative"/>
    <property type="match status" value="1"/>
</dbReference>
<dbReference type="InterPro" id="IPR040395">
    <property type="entry name" value="TTC19"/>
</dbReference>
<protein>
    <recommendedName>
        <fullName evidence="11">MalT-like TPR region domain-containing protein</fullName>
    </recommendedName>
</protein>
<dbReference type="GO" id="GO:0034551">
    <property type="term" value="P:mitochondrial respiratory chain complex III assembly"/>
    <property type="evidence" value="ECO:0007669"/>
    <property type="project" value="InterPro"/>
</dbReference>
<dbReference type="PANTHER" id="PTHR13143:SF6">
    <property type="entry name" value="TETRATRICOPEPTIDE REPEAT PROTEIN 19, MITOCHONDRIAL"/>
    <property type="match status" value="1"/>
</dbReference>
<reference evidence="9" key="2">
    <citation type="submission" date="2020-05" db="UniProtKB">
        <authorList>
            <consortium name="EnsemblMetazoa"/>
        </authorList>
    </citation>
    <scope>IDENTIFICATION</scope>
    <source>
        <strain evidence="9">WRAIR2</strain>
    </source>
</reference>
<proteinExistence type="inferred from homology"/>
<evidence type="ECO:0008006" key="11">
    <source>
        <dbReference type="Google" id="ProtNLM"/>
    </source>
</evidence>
<name>A0A182NTQ7_9DIPT</name>
<sequence>SIDVRLPGTFCICLHLFIVIFPTYYGKGSVFRILRKSAKSVRTMFRTVSTASFASRFFISINHPRVAPLTIPLASLTNHAPTPPGLANKTCQVQRNRPSTRQQDEHQHQQRKRRTGPLQFVLASSFLSWFSKKSDDEDTPESQLITIIKRSILSIQKEEYQKAEQMLHLALKMAQDLQSKDGITYIYDIMANLAMEVGDFAKAEKLFVNVMQRLFSDGFLEDHIKMLHISSKVAHLAQLQGQLDKAAQGFEWTLAKLDEKLKQLGDGNAKEIRELWGITKNWYAQLLMENKRFAEAKQAFLQAYEAYTEIHGILTEEGLTILNNLSVACSNLEDYASAERFLKEAISLAAQIPNLSEAGVYKANLGLLYLQQGLLRQASEFCTFAWRYGKQHKHEETVIQATYCLDQIKAMQK</sequence>
<evidence type="ECO:0000313" key="10">
    <source>
        <dbReference type="Proteomes" id="UP000075884"/>
    </source>
</evidence>
<keyword evidence="8" id="KW-0472">Membrane</keyword>
<dbReference type="PANTHER" id="PTHR13143">
    <property type="entry name" value="TETRATRICOPEPTIDE REPEAT PROTEIN 19"/>
    <property type="match status" value="1"/>
</dbReference>
<dbReference type="AlphaFoldDB" id="A0A182NTQ7"/>
<evidence type="ECO:0000256" key="3">
    <source>
        <dbReference type="ARBA" id="ARBA00022737"/>
    </source>
</evidence>
<evidence type="ECO:0000256" key="2">
    <source>
        <dbReference type="ARBA" id="ARBA00008219"/>
    </source>
</evidence>
<keyword evidence="8" id="KW-1133">Transmembrane helix</keyword>
<dbReference type="Proteomes" id="UP000075884">
    <property type="component" value="Unassembled WGS sequence"/>
</dbReference>
<comment type="subcellular location">
    <subcellularLocation>
        <location evidence="1">Mitochondrion</location>
    </subcellularLocation>
</comment>
<dbReference type="Gene3D" id="1.25.40.10">
    <property type="entry name" value="Tetratricopeptide repeat domain"/>
    <property type="match status" value="2"/>
</dbReference>
<keyword evidence="3" id="KW-0677">Repeat</keyword>
<accession>A0A182NTQ7</accession>
<dbReference type="Pfam" id="PF13424">
    <property type="entry name" value="TPR_12"/>
    <property type="match status" value="1"/>
</dbReference>
<dbReference type="VEuPathDB" id="VectorBase:ADIR011048"/>
<keyword evidence="5" id="KW-0809">Transit peptide</keyword>
<organism evidence="9 10">
    <name type="scientific">Anopheles dirus</name>
    <dbReference type="NCBI Taxonomy" id="7168"/>
    <lineage>
        <taxon>Eukaryota</taxon>
        <taxon>Metazoa</taxon>
        <taxon>Ecdysozoa</taxon>
        <taxon>Arthropoda</taxon>
        <taxon>Hexapoda</taxon>
        <taxon>Insecta</taxon>
        <taxon>Pterygota</taxon>
        <taxon>Neoptera</taxon>
        <taxon>Endopterygota</taxon>
        <taxon>Diptera</taxon>
        <taxon>Nematocera</taxon>
        <taxon>Culicoidea</taxon>
        <taxon>Culicidae</taxon>
        <taxon>Anophelinae</taxon>
        <taxon>Anopheles</taxon>
    </lineage>
</organism>
<evidence type="ECO:0000256" key="7">
    <source>
        <dbReference type="SAM" id="MobiDB-lite"/>
    </source>
</evidence>
<evidence type="ECO:0000256" key="8">
    <source>
        <dbReference type="SAM" id="Phobius"/>
    </source>
</evidence>
<comment type="similarity">
    <text evidence="2">Belongs to the TTC19 family.</text>
</comment>
<dbReference type="STRING" id="7168.A0A182NTQ7"/>
<evidence type="ECO:0000256" key="6">
    <source>
        <dbReference type="ARBA" id="ARBA00023128"/>
    </source>
</evidence>
<keyword evidence="8" id="KW-0812">Transmembrane</keyword>